<dbReference type="EMBL" id="GL573257">
    <property type="protein sequence ID" value="ELR10346.1"/>
    <property type="molecule type" value="Genomic_DNA"/>
</dbReference>
<dbReference type="STRING" id="658429.L8GDX9"/>
<keyword evidence="3" id="KW-1185">Reference proteome</keyword>
<feature type="compositionally biased region" description="Basic and acidic residues" evidence="1">
    <location>
        <begin position="214"/>
        <end position="237"/>
    </location>
</feature>
<feature type="compositionally biased region" description="Low complexity" evidence="1">
    <location>
        <begin position="115"/>
        <end position="125"/>
    </location>
</feature>
<proteinExistence type="predicted"/>
<dbReference type="Proteomes" id="UP000011064">
    <property type="component" value="Unassembled WGS sequence"/>
</dbReference>
<dbReference type="HOGENOM" id="CLU_040692_1_0_1"/>
<dbReference type="AlphaFoldDB" id="L8GDX9"/>
<organism evidence="2 3">
    <name type="scientific">Pseudogymnoascus destructans (strain ATCC MYA-4855 / 20631-21)</name>
    <name type="common">Bat white-nose syndrome fungus</name>
    <name type="synonym">Geomyces destructans</name>
    <dbReference type="NCBI Taxonomy" id="658429"/>
    <lineage>
        <taxon>Eukaryota</taxon>
        <taxon>Fungi</taxon>
        <taxon>Dikarya</taxon>
        <taxon>Ascomycota</taxon>
        <taxon>Pezizomycotina</taxon>
        <taxon>Leotiomycetes</taxon>
        <taxon>Thelebolales</taxon>
        <taxon>Thelebolaceae</taxon>
        <taxon>Pseudogymnoascus</taxon>
    </lineage>
</organism>
<dbReference type="OrthoDB" id="5366256at2759"/>
<gene>
    <name evidence="2" type="ORF">GMDG_04728</name>
</gene>
<dbReference type="VEuPathDB" id="FungiDB:GMDG_04728"/>
<protein>
    <recommendedName>
        <fullName evidence="4">C2H2-type domain-containing protein</fullName>
    </recommendedName>
</protein>
<feature type="region of interest" description="Disordered" evidence="1">
    <location>
        <begin position="197"/>
        <end position="251"/>
    </location>
</feature>
<dbReference type="InParanoid" id="L8GDX9"/>
<evidence type="ECO:0000256" key="1">
    <source>
        <dbReference type="SAM" id="MobiDB-lite"/>
    </source>
</evidence>
<evidence type="ECO:0000313" key="2">
    <source>
        <dbReference type="EMBL" id="ELR10346.1"/>
    </source>
</evidence>
<reference evidence="3" key="1">
    <citation type="submission" date="2010-09" db="EMBL/GenBank/DDBJ databases">
        <title>The genome sequence of Geomyces destructans 20631-21.</title>
        <authorList>
            <consortium name="The Broad Institute Genome Sequencing Platform"/>
            <person name="Cuomo C.A."/>
            <person name="Blehert D.S."/>
            <person name="Lorch J.M."/>
            <person name="Young S.K."/>
            <person name="Zeng Q."/>
            <person name="Gargeya S."/>
            <person name="Fitzgerald M."/>
            <person name="Haas B."/>
            <person name="Abouelleil A."/>
            <person name="Alvarado L."/>
            <person name="Arachchi H.M."/>
            <person name="Berlin A."/>
            <person name="Brown A."/>
            <person name="Chapman S.B."/>
            <person name="Chen Z."/>
            <person name="Dunbar C."/>
            <person name="Freedman E."/>
            <person name="Gearin G."/>
            <person name="Gellesch M."/>
            <person name="Goldberg J."/>
            <person name="Griggs A."/>
            <person name="Gujja S."/>
            <person name="Heiman D."/>
            <person name="Howarth C."/>
            <person name="Larson L."/>
            <person name="Lui A."/>
            <person name="MacDonald P.J.P."/>
            <person name="Montmayeur A."/>
            <person name="Murphy C."/>
            <person name="Neiman D."/>
            <person name="Pearson M."/>
            <person name="Priest M."/>
            <person name="Roberts A."/>
            <person name="Saif S."/>
            <person name="Shea T."/>
            <person name="Shenoy N."/>
            <person name="Sisk P."/>
            <person name="Stolte C."/>
            <person name="Sykes S."/>
            <person name="Wortman J."/>
            <person name="Nusbaum C."/>
            <person name="Birren B."/>
        </authorList>
    </citation>
    <scope>NUCLEOTIDE SEQUENCE [LARGE SCALE GENOMIC DNA]</scope>
    <source>
        <strain evidence="3">ATCC MYA-4855 / 20631-21</strain>
    </source>
</reference>
<name>L8GDX9_PSED2</name>
<evidence type="ECO:0000313" key="3">
    <source>
        <dbReference type="Proteomes" id="UP000011064"/>
    </source>
</evidence>
<feature type="compositionally biased region" description="Polar residues" evidence="1">
    <location>
        <begin position="238"/>
        <end position="251"/>
    </location>
</feature>
<accession>L8GDX9</accession>
<feature type="region of interest" description="Disordered" evidence="1">
    <location>
        <begin position="115"/>
        <end position="140"/>
    </location>
</feature>
<evidence type="ECO:0008006" key="4">
    <source>
        <dbReference type="Google" id="ProtNLM"/>
    </source>
</evidence>
<sequence>MVSRRVHSRLSLIQSAPIWTDLALTSTYTRTIGITDHLVFTSRPQRRLSLAEPSAITILNQAPLSSSSEYDLYAAPVPSILSHFLATTLRAAPPRITEHQLARLVIHRPYSVLTNTTSTPRSSSNQVIPPPSRSSYTSEEDHFSQSSMTTMGVQYYPPFDASLNRSAYSWPVFDQSTGYQDGSELLDPFAEQAIVSSDSRSISSSPPRAMFTTEQRELKRQRDQARRDSKAHIRRDGSSSNSYHPSLSTTPDILPRTLAGYSQTATSASISSVNLPIQQPYMSPPQIPSTLSPELYQAPYPIISDDFPGGYLMPYTTAAGEPSIPSLSSRPVTMAAMTSGPEMQFYYGNQQQTNAPQESTDTVRVVHSRPKPQCWDHDCNGRKFSTFSNLLRHQREKSGMGTKPTCHKCGAEFTRTTARNGHMAHEKCKQRTQLIAG</sequence>